<comment type="caution">
    <text evidence="3">The sequence shown here is derived from an EMBL/GenBank/DDBJ whole genome shotgun (WGS) entry which is preliminary data.</text>
</comment>
<keyword evidence="2" id="KW-1133">Transmembrane helix</keyword>
<evidence type="ECO:0000313" key="4">
    <source>
        <dbReference type="Proteomes" id="UP000886750"/>
    </source>
</evidence>
<proteinExistence type="predicted"/>
<dbReference type="EMBL" id="DXCQ01000041">
    <property type="protein sequence ID" value="HIY97026.1"/>
    <property type="molecule type" value="Genomic_DNA"/>
</dbReference>
<feature type="region of interest" description="Disordered" evidence="1">
    <location>
        <begin position="107"/>
        <end position="144"/>
    </location>
</feature>
<gene>
    <name evidence="3" type="ORF">H9729_04995</name>
</gene>
<feature type="compositionally biased region" description="Low complexity" evidence="1">
    <location>
        <begin position="107"/>
        <end position="131"/>
    </location>
</feature>
<name>A0A9D1ZV39_9FIRM</name>
<keyword evidence="2" id="KW-0812">Transmembrane</keyword>
<protein>
    <submittedName>
        <fullName evidence="3">Uncharacterized protein</fullName>
    </submittedName>
</protein>
<reference evidence="3" key="2">
    <citation type="submission" date="2021-04" db="EMBL/GenBank/DDBJ databases">
        <authorList>
            <person name="Gilroy R."/>
        </authorList>
    </citation>
    <scope>NUCLEOTIDE SEQUENCE</scope>
    <source>
        <strain evidence="3">1345</strain>
    </source>
</reference>
<evidence type="ECO:0000256" key="2">
    <source>
        <dbReference type="SAM" id="Phobius"/>
    </source>
</evidence>
<evidence type="ECO:0000256" key="1">
    <source>
        <dbReference type="SAM" id="MobiDB-lite"/>
    </source>
</evidence>
<accession>A0A9D1ZV39</accession>
<evidence type="ECO:0000313" key="3">
    <source>
        <dbReference type="EMBL" id="HIY97026.1"/>
    </source>
</evidence>
<dbReference type="AlphaFoldDB" id="A0A9D1ZV39"/>
<dbReference type="Proteomes" id="UP000886750">
    <property type="component" value="Unassembled WGS sequence"/>
</dbReference>
<reference evidence="3" key="1">
    <citation type="journal article" date="2021" name="PeerJ">
        <title>Extensive microbial diversity within the chicken gut microbiome revealed by metagenomics and culture.</title>
        <authorList>
            <person name="Gilroy R."/>
            <person name="Ravi A."/>
            <person name="Getino M."/>
            <person name="Pursley I."/>
            <person name="Horton D.L."/>
            <person name="Alikhan N.F."/>
            <person name="Baker D."/>
            <person name="Gharbi K."/>
            <person name="Hall N."/>
            <person name="Watson M."/>
            <person name="Adriaenssens E.M."/>
            <person name="Foster-Nyarko E."/>
            <person name="Jarju S."/>
            <person name="Secka A."/>
            <person name="Antonio M."/>
            <person name="Oren A."/>
            <person name="Chaudhuri R.R."/>
            <person name="La Ragione R."/>
            <person name="Hildebrand F."/>
            <person name="Pallen M.J."/>
        </authorList>
    </citation>
    <scope>NUCLEOTIDE SEQUENCE</scope>
    <source>
        <strain evidence="3">1345</strain>
    </source>
</reference>
<organism evidence="3 4">
    <name type="scientific">Candidatus Borkfalkia excrementigallinarum</name>
    <dbReference type="NCBI Taxonomy" id="2838506"/>
    <lineage>
        <taxon>Bacteria</taxon>
        <taxon>Bacillati</taxon>
        <taxon>Bacillota</taxon>
        <taxon>Clostridia</taxon>
        <taxon>Christensenellales</taxon>
        <taxon>Christensenellaceae</taxon>
        <taxon>Candidatus Borkfalkia</taxon>
    </lineage>
</organism>
<feature type="transmembrane region" description="Helical" evidence="2">
    <location>
        <begin position="20"/>
        <end position="44"/>
    </location>
</feature>
<keyword evidence="2" id="KW-0472">Membrane</keyword>
<feature type="compositionally biased region" description="Acidic residues" evidence="1">
    <location>
        <begin position="132"/>
        <end position="144"/>
    </location>
</feature>
<sequence length="321" mass="33997">MLSWGQIAAAGGVFEWNTGWKVALIVINAVALAALIAIVIWAAVAHSRRFKDADIVPAQDEHNAFAAPDPAEAPLPPPGEFAPMPQEQAAEPPIGLIIGQGAAAEGETAPPFVPFAEEPAEGAASGEPEAVGAEEPEEELAPEDGAEAYPAEEFGGELAAETAADGTNFEAPSEGAIAAGEPAEGTFAVLGVGYRSGKRRNLSFEDKLAAAEPEMREMYAALKEELLSYRGVKSRISHGWDTFKYQKKKVVAKFSMAGKRIMVHLALDPSAYTDAKFPVEDKGDVSLYADTPMAVKVRGASTFKFVKRLIADLAAKEGMER</sequence>